<proteinExistence type="predicted"/>
<evidence type="ECO:0000256" key="4">
    <source>
        <dbReference type="ARBA" id="ARBA00022741"/>
    </source>
</evidence>
<dbReference type="Gene3D" id="3.80.10.10">
    <property type="entry name" value="Ribonuclease Inhibitor"/>
    <property type="match status" value="2"/>
</dbReference>
<dbReference type="Gene3D" id="3.40.50.300">
    <property type="entry name" value="P-loop containing nucleotide triphosphate hydrolases"/>
    <property type="match status" value="1"/>
</dbReference>
<dbReference type="PANTHER" id="PTHR47988">
    <property type="entry name" value="SOMATIC EMBRYOGENESIS RECEPTOR KINASE 1"/>
    <property type="match status" value="1"/>
</dbReference>
<dbReference type="Pfam" id="PF00560">
    <property type="entry name" value="LRR_1"/>
    <property type="match status" value="2"/>
</dbReference>
<dbReference type="SMART" id="SM00369">
    <property type="entry name" value="LRR_TYP"/>
    <property type="match status" value="3"/>
</dbReference>
<dbReference type="PROSITE" id="PS51450">
    <property type="entry name" value="LRR"/>
    <property type="match status" value="1"/>
</dbReference>
<organism evidence="7 8">
    <name type="scientific">Ectocarpus siliculosus</name>
    <name type="common">Brown alga</name>
    <name type="synonym">Conferva siliculosa</name>
    <dbReference type="NCBI Taxonomy" id="2880"/>
    <lineage>
        <taxon>Eukaryota</taxon>
        <taxon>Sar</taxon>
        <taxon>Stramenopiles</taxon>
        <taxon>Ochrophyta</taxon>
        <taxon>PX clade</taxon>
        <taxon>Phaeophyceae</taxon>
        <taxon>Ectocarpales</taxon>
        <taxon>Ectocarpaceae</taxon>
        <taxon>Ectocarpus</taxon>
    </lineage>
</organism>
<dbReference type="SUPFAM" id="SSF52540">
    <property type="entry name" value="P-loop containing nucleoside triphosphate hydrolases"/>
    <property type="match status" value="1"/>
</dbReference>
<evidence type="ECO:0000259" key="6">
    <source>
        <dbReference type="PROSITE" id="PS51424"/>
    </source>
</evidence>
<keyword evidence="1" id="KW-0433">Leucine-rich repeat</keyword>
<keyword evidence="4" id="KW-0547">Nucleotide-binding</keyword>
<dbReference type="InterPro" id="IPR027417">
    <property type="entry name" value="P-loop_NTPase"/>
</dbReference>
<reference evidence="7 8" key="1">
    <citation type="journal article" date="2010" name="Nature">
        <title>The Ectocarpus genome and the independent evolution of multicellularity in brown algae.</title>
        <authorList>
            <person name="Cock J.M."/>
            <person name="Sterck L."/>
            <person name="Rouze P."/>
            <person name="Scornet D."/>
            <person name="Allen A.E."/>
            <person name="Amoutzias G."/>
            <person name="Anthouard V."/>
            <person name="Artiguenave F."/>
            <person name="Aury J.M."/>
            <person name="Badger J.H."/>
            <person name="Beszteri B."/>
            <person name="Billiau K."/>
            <person name="Bonnet E."/>
            <person name="Bothwell J.H."/>
            <person name="Bowler C."/>
            <person name="Boyen C."/>
            <person name="Brownlee C."/>
            <person name="Carrano C.J."/>
            <person name="Charrier B."/>
            <person name="Cho G.Y."/>
            <person name="Coelho S.M."/>
            <person name="Collen J."/>
            <person name="Corre E."/>
            <person name="Da Silva C."/>
            <person name="Delage L."/>
            <person name="Delaroque N."/>
            <person name="Dittami S.M."/>
            <person name="Doulbeau S."/>
            <person name="Elias M."/>
            <person name="Farnham G."/>
            <person name="Gachon C.M."/>
            <person name="Gschloessl B."/>
            <person name="Heesch S."/>
            <person name="Jabbari K."/>
            <person name="Jubin C."/>
            <person name="Kawai H."/>
            <person name="Kimura K."/>
            <person name="Kloareg B."/>
            <person name="Kupper F.C."/>
            <person name="Lang D."/>
            <person name="Le Bail A."/>
            <person name="Leblanc C."/>
            <person name="Lerouge P."/>
            <person name="Lohr M."/>
            <person name="Lopez P.J."/>
            <person name="Martens C."/>
            <person name="Maumus F."/>
            <person name="Michel G."/>
            <person name="Miranda-Saavedra D."/>
            <person name="Morales J."/>
            <person name="Moreau H."/>
            <person name="Motomura T."/>
            <person name="Nagasato C."/>
            <person name="Napoli C.A."/>
            <person name="Nelson D.R."/>
            <person name="Nyvall-Collen P."/>
            <person name="Peters A.F."/>
            <person name="Pommier C."/>
            <person name="Potin P."/>
            <person name="Poulain J."/>
            <person name="Quesneville H."/>
            <person name="Read B."/>
            <person name="Rensing S.A."/>
            <person name="Ritter A."/>
            <person name="Rousvoal S."/>
            <person name="Samanta M."/>
            <person name="Samson G."/>
            <person name="Schroeder D.C."/>
            <person name="Segurens B."/>
            <person name="Strittmatter M."/>
            <person name="Tonon T."/>
            <person name="Tregear J.W."/>
            <person name="Valentin K."/>
            <person name="von Dassow P."/>
            <person name="Yamagishi T."/>
            <person name="Van de Peer Y."/>
            <person name="Wincker P."/>
        </authorList>
    </citation>
    <scope>NUCLEOTIDE SEQUENCE [LARGE SCALE GENOMIC DNA]</scope>
    <source>
        <strain evidence="8">Ec32 / CCAP1310/4</strain>
    </source>
</reference>
<sequence>MAATDYDALVALYHATDGANWKQNRNWITDTDLSQWYGVELNDQGRVACLNLYSNNLRGLIPKELEALTMLEQLLLAYNQLQGPIPEVLGNLSKLRELWLSNNQLSGSVPEALGTLKELRGLWASNNRLSDIPGATAERLKAMPELSVDLKGNPWETPPWNVIQGGWDQVVSFHEGLSQSGGQVVPSLKVVLVGAVGAGKTTLARGLLDGKIAQTLPPRTRGIDVHIQPWVPDFDPPLEVLIWDFAGHDDYHSTHQMFLTDGALHLLVVDLHKFDRDVLSRGGGVYIWLDSLLCRVPGSAVLVVATHADAFGDDHERSAGALEALKAAVTEHLETKRQDWLAAKRLEERELMSQARPASTGRDFMSESPADRSKPAPPSLHLCGFISVSGRSLDGLSTVGEKIWEVANEPAVFPSVRKIVPGIWRRVWAVMDALHVGADPDSAVRLEGPVVTIEGRDKHEFVTEEQAFEVWSHADRESATQLEAAGHFGEQLRLVSSRHFKAALNLRHMGGSVLAVCGLIHLNPSWINVLLREVLDHRLTDPNEDEWWWKQLKAYERNRGIPINELLETHRHFTTTGILTEEFLRFLWRDVLKGVDEKVFARLVETMTAHDAMFPCNDGVTEGNVREFMVPARLPDGVTGDSFAKLEDAMSRGTRMQFVIEIYAKYVPPAIIAKFLGGFGRDESGVFRNLMFRTCWARGVAFVADGRECLVRVGEVSARPLPMIEINIAGPDVNDVFKVGFEIKKNVKDLLREAYPGLAFDSSAHPRFENGTEAWQDSLEALQKDLFDKLDQRLESVLSEFLEAFKGQSLSVNEAVARRLNSLCLDCQRDANFQLDAKVHEVVARVEQVVRASLSTTAVPKGGLNETERGILNSLARNVAFLLWPIPSLMCVLPARESGAKPLDERDRSFEEWSTVLQKRCSEGNKMGRGVATQKLRLFFLCPLDMSLAECGPDGQGYQVTELLSWAKKAKPLAELGLALASIAVKVCTGLAMPAADIEAVLGTNAGGVLSEFVEEALTSSVEAMATVAGERLEDGSPAERVHHAGACRLEREKMRRPTPVQGFAYDQLKEVIRSFDVDETQKGKSPVPSFDKTMQLVDRGGRGVEWAWVRRRNVDQYVSL</sequence>
<evidence type="ECO:0000256" key="3">
    <source>
        <dbReference type="ARBA" id="ARBA00022737"/>
    </source>
</evidence>
<dbReference type="AlphaFoldDB" id="D8LLG1"/>
<gene>
    <name evidence="7" type="ORF">Esi_0036_0149</name>
</gene>
<evidence type="ECO:0000313" key="8">
    <source>
        <dbReference type="Proteomes" id="UP000002630"/>
    </source>
</evidence>
<evidence type="ECO:0000256" key="1">
    <source>
        <dbReference type="ARBA" id="ARBA00022614"/>
    </source>
</evidence>
<name>D8LLG1_ECTSI</name>
<dbReference type="InterPro" id="IPR003591">
    <property type="entry name" value="Leu-rich_rpt_typical-subtyp"/>
</dbReference>
<dbReference type="InParanoid" id="D8LLG1"/>
<dbReference type="STRING" id="2880.D8LLG1"/>
<keyword evidence="2" id="KW-0732">Signal</keyword>
<dbReference type="GO" id="GO:0000166">
    <property type="term" value="F:nucleotide binding"/>
    <property type="evidence" value="ECO:0007669"/>
    <property type="project" value="UniProtKB-KW"/>
</dbReference>
<keyword evidence="3" id="KW-0677">Repeat</keyword>
<dbReference type="OrthoDB" id="93327at2759"/>
<dbReference type="InterPro" id="IPR020859">
    <property type="entry name" value="ROC"/>
</dbReference>
<dbReference type="InterPro" id="IPR001611">
    <property type="entry name" value="Leu-rich_rpt"/>
</dbReference>
<dbReference type="SUPFAM" id="SSF52058">
    <property type="entry name" value="L domain-like"/>
    <property type="match status" value="1"/>
</dbReference>
<evidence type="ECO:0000313" key="7">
    <source>
        <dbReference type="EMBL" id="CBN77159.1"/>
    </source>
</evidence>
<dbReference type="EMBL" id="FN649745">
    <property type="protein sequence ID" value="CBN77159.1"/>
    <property type="molecule type" value="Genomic_DNA"/>
</dbReference>
<dbReference type="Proteomes" id="UP000002630">
    <property type="component" value="Linkage Group LG20"/>
</dbReference>
<dbReference type="EMBL" id="FN648553">
    <property type="protein sequence ID" value="CBN77159.1"/>
    <property type="molecule type" value="Genomic_DNA"/>
</dbReference>
<protein>
    <submittedName>
        <fullName evidence="7">LRR-GTPase of the ROCO family</fullName>
    </submittedName>
</protein>
<feature type="domain" description="Roc" evidence="6">
    <location>
        <begin position="181"/>
        <end position="410"/>
    </location>
</feature>
<keyword evidence="8" id="KW-1185">Reference proteome</keyword>
<dbReference type="FunFam" id="3.80.10.10:FF:000383">
    <property type="entry name" value="Leucine-rich repeat receptor protein kinase EMS1"/>
    <property type="match status" value="1"/>
</dbReference>
<dbReference type="eggNOG" id="KOG0619">
    <property type="taxonomic scope" value="Eukaryota"/>
</dbReference>
<dbReference type="InterPro" id="IPR032675">
    <property type="entry name" value="LRR_dom_sf"/>
</dbReference>
<dbReference type="Pfam" id="PF08477">
    <property type="entry name" value="Roc"/>
    <property type="match status" value="1"/>
</dbReference>
<dbReference type="PROSITE" id="PS51424">
    <property type="entry name" value="ROC"/>
    <property type="match status" value="1"/>
</dbReference>
<evidence type="ECO:0000256" key="2">
    <source>
        <dbReference type="ARBA" id="ARBA00022729"/>
    </source>
</evidence>
<evidence type="ECO:0000256" key="5">
    <source>
        <dbReference type="SAM" id="MobiDB-lite"/>
    </source>
</evidence>
<feature type="region of interest" description="Disordered" evidence="5">
    <location>
        <begin position="352"/>
        <end position="376"/>
    </location>
</feature>
<accession>D8LLG1</accession>